<sequence length="46" mass="4959">MGRDARRRARAGRPRILKRGTLPVFCDAGLAASIGAMPTHQSVQIV</sequence>
<gene>
    <name evidence="1" type="ordered locus">BMA1764</name>
</gene>
<keyword evidence="2" id="KW-1185">Reference proteome</keyword>
<proteinExistence type="predicted"/>
<evidence type="ECO:0000313" key="1">
    <source>
        <dbReference type="EMBL" id="AAU48208.1"/>
    </source>
</evidence>
<accession>A0A0H2WHC1</accession>
<name>A0A0H2WHC1_BURMA</name>
<organism evidence="1 2">
    <name type="scientific">Burkholderia mallei (strain ATCC 23344)</name>
    <dbReference type="NCBI Taxonomy" id="243160"/>
    <lineage>
        <taxon>Bacteria</taxon>
        <taxon>Pseudomonadati</taxon>
        <taxon>Pseudomonadota</taxon>
        <taxon>Betaproteobacteria</taxon>
        <taxon>Burkholderiales</taxon>
        <taxon>Burkholderiaceae</taxon>
        <taxon>Burkholderia</taxon>
        <taxon>pseudomallei group</taxon>
    </lineage>
</organism>
<dbReference type="HOGENOM" id="CLU_3181162_0_0_4"/>
<dbReference type="EMBL" id="CP000010">
    <property type="protein sequence ID" value="AAU48208.1"/>
    <property type="molecule type" value="Genomic_DNA"/>
</dbReference>
<evidence type="ECO:0000313" key="2">
    <source>
        <dbReference type="Proteomes" id="UP000006693"/>
    </source>
</evidence>
<reference evidence="1 2" key="1">
    <citation type="journal article" date="2004" name="Proc. Natl. Acad. Sci. U.S.A.">
        <title>Structural flexibility in the Burkholderia mallei genome.</title>
        <authorList>
            <person name="Nierman W.C."/>
            <person name="DeShazer D."/>
            <person name="Kim H.S."/>
            <person name="Tettelin H."/>
            <person name="Nelson K.E."/>
            <person name="Feldblyum T."/>
            <person name="Ulrich R.L."/>
            <person name="Ronning C.M."/>
            <person name="Brinkac L.M."/>
            <person name="Daugherty S.C."/>
            <person name="Davidsen T.D."/>
            <person name="Deboy R.T."/>
            <person name="Dimitrov G."/>
            <person name="Dodson R.J."/>
            <person name="Durkin A.S."/>
            <person name="Gwinn M.L."/>
            <person name="Haft D.H."/>
            <person name="Khouri H."/>
            <person name="Kolonay J.F."/>
            <person name="Madupu R."/>
            <person name="Mohammoud Y."/>
            <person name="Nelson W.C."/>
            <person name="Radune D."/>
            <person name="Romero C.M."/>
            <person name="Sarria S."/>
            <person name="Selengut J."/>
            <person name="Shamblin C."/>
            <person name="Sullivan S.A."/>
            <person name="White O."/>
            <person name="Yu Y."/>
            <person name="Zafar N."/>
            <person name="Zhou L."/>
            <person name="Fraser C.M."/>
        </authorList>
    </citation>
    <scope>NUCLEOTIDE SEQUENCE [LARGE SCALE GENOMIC DNA]</scope>
    <source>
        <strain evidence="1 2">ATCC 23344</strain>
    </source>
</reference>
<dbReference type="KEGG" id="bma:BMA1764"/>
<dbReference type="Proteomes" id="UP000006693">
    <property type="component" value="Chromosome 1"/>
</dbReference>
<dbReference type="AlphaFoldDB" id="A0A0H2WHC1"/>
<protein>
    <submittedName>
        <fullName evidence="1">Uncharacterized protein</fullName>
    </submittedName>
</protein>